<dbReference type="Proteomes" id="UP000641803">
    <property type="component" value="Unassembled WGS sequence"/>
</dbReference>
<accession>A0ABR8RP81</accession>
<evidence type="ECO:0000313" key="1">
    <source>
        <dbReference type="EMBL" id="MBD7949607.1"/>
    </source>
</evidence>
<proteinExistence type="predicted"/>
<sequence length="112" mass="12459">MSTDDLTRRARAEVLVLNAVPNGQAVYTQELLSELADEVDRLRAENAYLQHISDTYDEVMPLLGQTTIERDAARAALERVTDLLTLWARLASQQANLGDVVHDLTRALEGEP</sequence>
<gene>
    <name evidence="1" type="ORF">H9652_04180</name>
</gene>
<reference evidence="1 2" key="1">
    <citation type="submission" date="2020-08" db="EMBL/GenBank/DDBJ databases">
        <title>A Genomic Blueprint of the Chicken Gut Microbiome.</title>
        <authorList>
            <person name="Gilroy R."/>
            <person name="Ravi A."/>
            <person name="Getino M."/>
            <person name="Pursley I."/>
            <person name="Horton D.L."/>
            <person name="Alikhan N.-F."/>
            <person name="Baker D."/>
            <person name="Gharbi K."/>
            <person name="Hall N."/>
            <person name="Watson M."/>
            <person name="Adriaenssens E.M."/>
            <person name="Foster-Nyarko E."/>
            <person name="Jarju S."/>
            <person name="Secka A."/>
            <person name="Antonio M."/>
            <person name="Oren A."/>
            <person name="Chaudhuri R."/>
            <person name="La Ragione R.M."/>
            <person name="Hildebrand F."/>
            <person name="Pallen M.J."/>
        </authorList>
    </citation>
    <scope>NUCLEOTIDE SEQUENCE [LARGE SCALE GENOMIC DNA]</scope>
    <source>
        <strain evidence="1 2">Sa4CUA1</strain>
    </source>
</reference>
<name>A0ABR8RP81_9CELL</name>
<evidence type="ECO:0000313" key="2">
    <source>
        <dbReference type="Proteomes" id="UP000641803"/>
    </source>
</evidence>
<protein>
    <submittedName>
        <fullName evidence="1">Uncharacterized protein</fullName>
    </submittedName>
</protein>
<comment type="caution">
    <text evidence="1">The sequence shown here is derived from an EMBL/GenBank/DDBJ whole genome shotgun (WGS) entry which is preliminary data.</text>
</comment>
<organism evidence="1 2">
    <name type="scientific">Oerskovia rustica</name>
    <dbReference type="NCBI Taxonomy" id="2762237"/>
    <lineage>
        <taxon>Bacteria</taxon>
        <taxon>Bacillati</taxon>
        <taxon>Actinomycetota</taxon>
        <taxon>Actinomycetes</taxon>
        <taxon>Micrococcales</taxon>
        <taxon>Cellulomonadaceae</taxon>
        <taxon>Oerskovia</taxon>
    </lineage>
</organism>
<keyword evidence="2" id="KW-1185">Reference proteome</keyword>
<dbReference type="EMBL" id="JACSQQ010000005">
    <property type="protein sequence ID" value="MBD7949607.1"/>
    <property type="molecule type" value="Genomic_DNA"/>
</dbReference>
<dbReference type="RefSeq" id="WP_191795014.1">
    <property type="nucleotide sequence ID" value="NZ_JACSQQ010000005.1"/>
</dbReference>